<accession>A0A0B1T610</accession>
<dbReference type="CDD" id="cd05380">
    <property type="entry name" value="CAP_euk"/>
    <property type="match status" value="1"/>
</dbReference>
<dbReference type="Proteomes" id="UP000053660">
    <property type="component" value="Unassembled WGS sequence"/>
</dbReference>
<dbReference type="Gene3D" id="3.40.33.10">
    <property type="entry name" value="CAP"/>
    <property type="match status" value="1"/>
</dbReference>
<evidence type="ECO:0000313" key="2">
    <source>
        <dbReference type="EMBL" id="KHJ93013.1"/>
    </source>
</evidence>
<reference evidence="2 3" key="1">
    <citation type="submission" date="2014-03" db="EMBL/GenBank/DDBJ databases">
        <title>Draft genome of the hookworm Oesophagostomum dentatum.</title>
        <authorList>
            <person name="Mitreva M."/>
        </authorList>
    </citation>
    <scope>NUCLEOTIDE SEQUENCE [LARGE SCALE GENOMIC DNA]</scope>
    <source>
        <strain evidence="2 3">OD-Hann</strain>
    </source>
</reference>
<dbReference type="SMART" id="SM00198">
    <property type="entry name" value="SCP"/>
    <property type="match status" value="1"/>
</dbReference>
<dbReference type="OrthoDB" id="414826at2759"/>
<sequence length="200" mass="22168">MTDRIRFAMLAKHNALRGDLAMGVVANGVGGVFLRKANKLKQLDYSCDLERRALCRAKLCDNMGEPPEGVFENSAKATNIQLALYELGTRNIQKWWSQITKRADAIDQIQNLYYSHMNITSFAVIATELTTHVGCAAYNCGTYANVVCHYQTTLTDGSKIYTPGPTCNKCEDGKVSCVNGLCPYKEDDGKCETECEKDDD</sequence>
<name>A0A0B1T610_OESDE</name>
<keyword evidence="3" id="KW-1185">Reference proteome</keyword>
<evidence type="ECO:0000313" key="3">
    <source>
        <dbReference type="Proteomes" id="UP000053660"/>
    </source>
</evidence>
<evidence type="ECO:0000259" key="1">
    <source>
        <dbReference type="SMART" id="SM00198"/>
    </source>
</evidence>
<organism evidence="2 3">
    <name type="scientific">Oesophagostomum dentatum</name>
    <name type="common">Nodular worm</name>
    <dbReference type="NCBI Taxonomy" id="61180"/>
    <lineage>
        <taxon>Eukaryota</taxon>
        <taxon>Metazoa</taxon>
        <taxon>Ecdysozoa</taxon>
        <taxon>Nematoda</taxon>
        <taxon>Chromadorea</taxon>
        <taxon>Rhabditida</taxon>
        <taxon>Rhabditina</taxon>
        <taxon>Rhabditomorpha</taxon>
        <taxon>Strongyloidea</taxon>
        <taxon>Strongylidae</taxon>
        <taxon>Oesophagostomum</taxon>
    </lineage>
</organism>
<dbReference type="SUPFAM" id="SSF55797">
    <property type="entry name" value="PR-1-like"/>
    <property type="match status" value="1"/>
</dbReference>
<protein>
    <submittedName>
        <fullName evidence="2">SCP-like protein</fullName>
    </submittedName>
</protein>
<proteinExistence type="predicted"/>
<dbReference type="AlphaFoldDB" id="A0A0B1T610"/>
<dbReference type="InterPro" id="IPR014044">
    <property type="entry name" value="CAP_dom"/>
</dbReference>
<dbReference type="EMBL" id="KN550995">
    <property type="protein sequence ID" value="KHJ93013.1"/>
    <property type="molecule type" value="Genomic_DNA"/>
</dbReference>
<feature type="domain" description="SCP" evidence="1">
    <location>
        <begin position="4"/>
        <end position="164"/>
    </location>
</feature>
<dbReference type="InterPro" id="IPR035940">
    <property type="entry name" value="CAP_sf"/>
</dbReference>
<dbReference type="Pfam" id="PF00188">
    <property type="entry name" value="CAP"/>
    <property type="match status" value="1"/>
</dbReference>
<gene>
    <name evidence="2" type="ORF">OESDEN_07082</name>
</gene>